<protein>
    <submittedName>
        <fullName evidence="1">Uncharacterized protein</fullName>
    </submittedName>
</protein>
<proteinExistence type="predicted"/>
<name>A0AAD9J6P5_RIDPI</name>
<reference evidence="1" key="1">
    <citation type="journal article" date="2023" name="Mol. Biol. Evol.">
        <title>Third-Generation Sequencing Reveals the Adaptive Role of the Epigenome in Three Deep-Sea Polychaetes.</title>
        <authorList>
            <person name="Perez M."/>
            <person name="Aroh O."/>
            <person name="Sun Y."/>
            <person name="Lan Y."/>
            <person name="Juniper S.K."/>
            <person name="Young C.R."/>
            <person name="Angers B."/>
            <person name="Qian P.Y."/>
        </authorList>
    </citation>
    <scope>NUCLEOTIDE SEQUENCE</scope>
    <source>
        <strain evidence="1">R07B-5</strain>
    </source>
</reference>
<dbReference type="AlphaFoldDB" id="A0AAD9J6P5"/>
<keyword evidence="2" id="KW-1185">Reference proteome</keyword>
<sequence length="84" mass="9295">MAGLAESCSHVGALLFAIEAAVKIRNSATVTQSKAYWLMPSGVNKVDYLEVDDINFTSLKTRKNSWTDVLPLDKMCSHHQAVRN</sequence>
<comment type="caution">
    <text evidence="1">The sequence shown here is derived from an EMBL/GenBank/DDBJ whole genome shotgun (WGS) entry which is preliminary data.</text>
</comment>
<dbReference type="PANTHER" id="PTHR47526">
    <property type="entry name" value="ATP-DEPENDENT DNA HELICASE"/>
    <property type="match status" value="1"/>
</dbReference>
<evidence type="ECO:0000313" key="2">
    <source>
        <dbReference type="Proteomes" id="UP001209878"/>
    </source>
</evidence>
<gene>
    <name evidence="1" type="ORF">NP493_3449g00005</name>
</gene>
<organism evidence="1 2">
    <name type="scientific">Ridgeia piscesae</name>
    <name type="common">Tubeworm</name>
    <dbReference type="NCBI Taxonomy" id="27915"/>
    <lineage>
        <taxon>Eukaryota</taxon>
        <taxon>Metazoa</taxon>
        <taxon>Spiralia</taxon>
        <taxon>Lophotrochozoa</taxon>
        <taxon>Annelida</taxon>
        <taxon>Polychaeta</taxon>
        <taxon>Sedentaria</taxon>
        <taxon>Canalipalpata</taxon>
        <taxon>Sabellida</taxon>
        <taxon>Siboglinidae</taxon>
        <taxon>Ridgeia</taxon>
    </lineage>
</organism>
<accession>A0AAD9J6P5</accession>
<evidence type="ECO:0000313" key="1">
    <source>
        <dbReference type="EMBL" id="KAK2147469.1"/>
    </source>
</evidence>
<dbReference type="Proteomes" id="UP001209878">
    <property type="component" value="Unassembled WGS sequence"/>
</dbReference>
<dbReference type="PANTHER" id="PTHR47526:SF4">
    <property type="entry name" value="SWIM-TYPE DOMAIN-CONTAINING PROTEIN"/>
    <property type="match status" value="1"/>
</dbReference>
<dbReference type="EMBL" id="JAODUO010003435">
    <property type="protein sequence ID" value="KAK2147469.1"/>
    <property type="molecule type" value="Genomic_DNA"/>
</dbReference>